<dbReference type="EMBL" id="KV428078">
    <property type="protein sequence ID" value="KZT37687.1"/>
    <property type="molecule type" value="Genomic_DNA"/>
</dbReference>
<accession>A0A166CPW5</accession>
<name>A0A166CPW5_9AGAM</name>
<dbReference type="Proteomes" id="UP000076798">
    <property type="component" value="Unassembled WGS sequence"/>
</dbReference>
<feature type="compositionally biased region" description="Low complexity" evidence="1">
    <location>
        <begin position="46"/>
        <end position="55"/>
    </location>
</feature>
<gene>
    <name evidence="2" type="ORF">SISSUDRAFT_827163</name>
</gene>
<feature type="compositionally biased region" description="Low complexity" evidence="1">
    <location>
        <begin position="76"/>
        <end position="95"/>
    </location>
</feature>
<evidence type="ECO:0000313" key="2">
    <source>
        <dbReference type="EMBL" id="KZT37687.1"/>
    </source>
</evidence>
<feature type="compositionally biased region" description="Polar residues" evidence="1">
    <location>
        <begin position="32"/>
        <end position="45"/>
    </location>
</feature>
<organism evidence="2 3">
    <name type="scientific">Sistotremastrum suecicum HHB10207 ss-3</name>
    <dbReference type="NCBI Taxonomy" id="1314776"/>
    <lineage>
        <taxon>Eukaryota</taxon>
        <taxon>Fungi</taxon>
        <taxon>Dikarya</taxon>
        <taxon>Basidiomycota</taxon>
        <taxon>Agaricomycotina</taxon>
        <taxon>Agaricomycetes</taxon>
        <taxon>Sistotremastrales</taxon>
        <taxon>Sistotremastraceae</taxon>
        <taxon>Sistotremastrum</taxon>
    </lineage>
</organism>
<sequence>MSFGNFGGANIEGIEKAATDAYSDYQKGGSGNLLQEGQQLVSDYTSSGNNNNQSGGNSGSGVFGALGGLLGGGGSNSNQNQGQNQNQNQGQGPER</sequence>
<reference evidence="2 3" key="1">
    <citation type="journal article" date="2016" name="Mol. Biol. Evol.">
        <title>Comparative Genomics of Early-Diverging Mushroom-Forming Fungi Provides Insights into the Origins of Lignocellulose Decay Capabilities.</title>
        <authorList>
            <person name="Nagy L.G."/>
            <person name="Riley R."/>
            <person name="Tritt A."/>
            <person name="Adam C."/>
            <person name="Daum C."/>
            <person name="Floudas D."/>
            <person name="Sun H."/>
            <person name="Yadav J.S."/>
            <person name="Pangilinan J."/>
            <person name="Larsson K.H."/>
            <person name="Matsuura K."/>
            <person name="Barry K."/>
            <person name="Labutti K."/>
            <person name="Kuo R."/>
            <person name="Ohm R.A."/>
            <person name="Bhattacharya S.S."/>
            <person name="Shirouzu T."/>
            <person name="Yoshinaga Y."/>
            <person name="Martin F.M."/>
            <person name="Grigoriev I.V."/>
            <person name="Hibbett D.S."/>
        </authorList>
    </citation>
    <scope>NUCLEOTIDE SEQUENCE [LARGE SCALE GENOMIC DNA]</scope>
    <source>
        <strain evidence="2 3">HHB10207 ss-3</strain>
    </source>
</reference>
<evidence type="ECO:0000256" key="1">
    <source>
        <dbReference type="SAM" id="MobiDB-lite"/>
    </source>
</evidence>
<protein>
    <submittedName>
        <fullName evidence="2">Uncharacterized protein</fullName>
    </submittedName>
</protein>
<keyword evidence="3" id="KW-1185">Reference proteome</keyword>
<feature type="region of interest" description="Disordered" evidence="1">
    <location>
        <begin position="23"/>
        <end position="95"/>
    </location>
</feature>
<evidence type="ECO:0000313" key="3">
    <source>
        <dbReference type="Proteomes" id="UP000076798"/>
    </source>
</evidence>
<feature type="compositionally biased region" description="Gly residues" evidence="1">
    <location>
        <begin position="56"/>
        <end position="75"/>
    </location>
</feature>
<dbReference type="AlphaFoldDB" id="A0A166CPW5"/>
<proteinExistence type="predicted"/>